<feature type="compositionally biased region" description="Polar residues" evidence="1">
    <location>
        <begin position="683"/>
        <end position="696"/>
    </location>
</feature>
<name>A0A1J4JCI5_9EUKA</name>
<reference evidence="2" key="1">
    <citation type="submission" date="2016-10" db="EMBL/GenBank/DDBJ databases">
        <authorList>
            <person name="Benchimol M."/>
            <person name="Almeida L.G."/>
            <person name="Vasconcelos A.T."/>
            <person name="Perreira-Neves A."/>
            <person name="Rosa I.A."/>
            <person name="Tasca T."/>
            <person name="Bogo M.R."/>
            <person name="de Souza W."/>
        </authorList>
    </citation>
    <scope>NUCLEOTIDE SEQUENCE [LARGE SCALE GENOMIC DNA]</scope>
    <source>
        <strain evidence="2">K</strain>
    </source>
</reference>
<feature type="region of interest" description="Disordered" evidence="1">
    <location>
        <begin position="635"/>
        <end position="727"/>
    </location>
</feature>
<sequence length="727" mass="82727">MQSLISALQEQKNLIGGSLVSDTLNDILIGLCDLVRQQQDDIKKIQNTLENVMTRDEIETNLKQNQNHQEARDEQINQKFNEIISEYNNIKKEVIINKKKIEHNSKQTENIINDLKVSLNEEYGNRMFLMNETMNTLSSRFSTLNSQFATLDKDFSILKETFEQIRVNKIRSLSEHLKQIDDLADTHSNKLHEISEIVKQNEAESTERFQDIKIENEKEVCAIRSDMDEIQSQLFISGDNGINTNSNFNSNFNNNSSNSSNNNNNIENNSSNNNVNNQNDNIGDVQGNSSNNRVSFSQKNSLTNFPRQRIMNNASGNNNSQNNKCETLSDAVFDSVIMPIVRANHRNTRRIDGMNEQVSNVRIECENISGAVQQSQATLERFHHAIYDNAKDIEDTRNEFKQNLNSVLSFLEILSNNIIDNWDLLLAIAKEHQHLSTSTSNANDIISNIFTSLSTKPVPNINTFDHVAIESQENVECVSSKIISMSLPKHLQNLKNSITKTNENQLRKTAPERVEEYRTKLKQIVPSAIVRNANKILGSSQPVNTGNNDPMIMSTLEENRSKMQKINNTLELFMKESIYKMNDIIEKLNKKMDSKSADRVFAKIQQTISKIQRNVDIVSENQFTSMGNTQLYFDESLPSLPQTPDTPSLQMNITSRPKSRAPVLKDQLKEMGIGQKVRRPKTSFATPSHSKTNSPPNERHSMPRPRTNPKSKQMKLASSNVVTPRNL</sequence>
<feature type="compositionally biased region" description="Low complexity" evidence="1">
    <location>
        <begin position="247"/>
        <end position="281"/>
    </location>
</feature>
<accession>A0A1J4JCI5</accession>
<feature type="region of interest" description="Disordered" evidence="1">
    <location>
        <begin position="247"/>
        <end position="323"/>
    </location>
</feature>
<feature type="compositionally biased region" description="Polar residues" evidence="1">
    <location>
        <begin position="714"/>
        <end position="727"/>
    </location>
</feature>
<evidence type="ECO:0000256" key="1">
    <source>
        <dbReference type="SAM" id="MobiDB-lite"/>
    </source>
</evidence>
<dbReference type="AlphaFoldDB" id="A0A1J4JCI5"/>
<gene>
    <name evidence="2" type="ORF">TRFO_38513</name>
</gene>
<dbReference type="Proteomes" id="UP000179807">
    <property type="component" value="Unassembled WGS sequence"/>
</dbReference>
<dbReference type="EMBL" id="MLAK01001249">
    <property type="protein sequence ID" value="OHS95371.1"/>
    <property type="molecule type" value="Genomic_DNA"/>
</dbReference>
<dbReference type="VEuPathDB" id="TrichDB:TRFO_38513"/>
<organism evidence="2 3">
    <name type="scientific">Tritrichomonas foetus</name>
    <dbReference type="NCBI Taxonomy" id="1144522"/>
    <lineage>
        <taxon>Eukaryota</taxon>
        <taxon>Metamonada</taxon>
        <taxon>Parabasalia</taxon>
        <taxon>Tritrichomonadida</taxon>
        <taxon>Tritrichomonadidae</taxon>
        <taxon>Tritrichomonas</taxon>
    </lineage>
</organism>
<evidence type="ECO:0000313" key="3">
    <source>
        <dbReference type="Proteomes" id="UP000179807"/>
    </source>
</evidence>
<proteinExistence type="predicted"/>
<dbReference type="GeneID" id="94846789"/>
<dbReference type="RefSeq" id="XP_068348508.1">
    <property type="nucleotide sequence ID" value="XM_068512085.1"/>
</dbReference>
<feature type="compositionally biased region" description="Polar residues" evidence="1">
    <location>
        <begin position="286"/>
        <end position="306"/>
    </location>
</feature>
<feature type="compositionally biased region" description="Low complexity" evidence="1">
    <location>
        <begin position="312"/>
        <end position="323"/>
    </location>
</feature>
<protein>
    <submittedName>
        <fullName evidence="2">Uncharacterized protein</fullName>
    </submittedName>
</protein>
<feature type="compositionally biased region" description="Polar residues" evidence="1">
    <location>
        <begin position="639"/>
        <end position="656"/>
    </location>
</feature>
<evidence type="ECO:0000313" key="2">
    <source>
        <dbReference type="EMBL" id="OHS95371.1"/>
    </source>
</evidence>
<comment type="caution">
    <text evidence="2">The sequence shown here is derived from an EMBL/GenBank/DDBJ whole genome shotgun (WGS) entry which is preliminary data.</text>
</comment>
<keyword evidence="3" id="KW-1185">Reference proteome</keyword>